<dbReference type="EMBL" id="LUUL01000078">
    <property type="protein sequence ID" value="OAI25783.1"/>
    <property type="molecule type" value="Genomic_DNA"/>
</dbReference>
<reference evidence="1 2" key="1">
    <citation type="submission" date="2016-03" db="EMBL/GenBank/DDBJ databases">
        <authorList>
            <person name="Heylen K."/>
            <person name="De Vos P."/>
            <person name="Vekeman B."/>
        </authorList>
    </citation>
    <scope>NUCLEOTIDE SEQUENCE [LARGE SCALE GENOMIC DNA]</scope>
    <source>
        <strain evidence="1 2">R-49807</strain>
    </source>
</reference>
<sequence>MPDTDSISTLVGKILEQFSKPVEFDGRTLLLSCFIGFGVYPDDGDRGFCFICCEIWATASPPFYGSDYAGFGNIAEL</sequence>
<accession>A0AA91DC64</accession>
<organism evidence="1 2">
    <name type="scientific">Methylomonas koyamae</name>
    <dbReference type="NCBI Taxonomy" id="702114"/>
    <lineage>
        <taxon>Bacteria</taxon>
        <taxon>Pseudomonadati</taxon>
        <taxon>Pseudomonadota</taxon>
        <taxon>Gammaproteobacteria</taxon>
        <taxon>Methylococcales</taxon>
        <taxon>Methylococcaceae</taxon>
        <taxon>Methylomonas</taxon>
    </lineage>
</organism>
<name>A0AA91DC64_9GAMM</name>
<dbReference type="RefSeq" id="WP_064027480.1">
    <property type="nucleotide sequence ID" value="NZ_LUUL01000078.1"/>
</dbReference>
<protein>
    <submittedName>
        <fullName evidence="1">Uncharacterized protein</fullName>
    </submittedName>
</protein>
<evidence type="ECO:0000313" key="2">
    <source>
        <dbReference type="Proteomes" id="UP000077734"/>
    </source>
</evidence>
<proteinExistence type="predicted"/>
<comment type="caution">
    <text evidence="1">The sequence shown here is derived from an EMBL/GenBank/DDBJ whole genome shotgun (WGS) entry which is preliminary data.</text>
</comment>
<evidence type="ECO:0000313" key="1">
    <source>
        <dbReference type="EMBL" id="OAI25783.1"/>
    </source>
</evidence>
<keyword evidence="2" id="KW-1185">Reference proteome</keyword>
<gene>
    <name evidence="1" type="ORF">A1356_12895</name>
</gene>
<dbReference type="Proteomes" id="UP000077734">
    <property type="component" value="Unassembled WGS sequence"/>
</dbReference>
<dbReference type="AlphaFoldDB" id="A0AA91DC64"/>